<dbReference type="Gene3D" id="3.40.350.10">
    <property type="entry name" value="Creatinase/prolidase N-terminal domain"/>
    <property type="match status" value="1"/>
</dbReference>
<dbReference type="InterPro" id="IPR000994">
    <property type="entry name" value="Pept_M24"/>
</dbReference>
<reference evidence="3 4" key="2">
    <citation type="journal article" date="2012" name="J. Bacteriol.">
        <title>Complete Genome Sequence of Rahnella sp. Strain Y9602, a Gammaproteobacterium Isolate from Metal- and Radionuclide-Contaminated Soil.</title>
        <authorList>
            <person name="Martinez R.J."/>
            <person name="Bruce D."/>
            <person name="Detter C."/>
            <person name="Goodwin L.A."/>
            <person name="Han J."/>
            <person name="Han C.S."/>
            <person name="Held B."/>
            <person name="Land M.L."/>
            <person name="Mikhailova N."/>
            <person name="Nolan M."/>
            <person name="Pennacchio L."/>
            <person name="Pitluck S."/>
            <person name="Tapia R."/>
            <person name="Woyke T."/>
            <person name="Sobecky P.A."/>
        </authorList>
    </citation>
    <scope>NUCLEOTIDE SEQUENCE [LARGE SCALE GENOMIC DNA]</scope>
    <source>
        <strain evidence="3 4">Y9602</strain>
    </source>
</reference>
<dbReference type="HOGENOM" id="CLU_017266_3_0_6"/>
<sequence length="371" mass="41089">MSMAVNLAALSRLRDAMRMADADVMLVDSGELLAWLTGFTVSETMYRACLVPLSGEPWMVLRKLDEAPCRQLSWLRDVVTYDDAENPWKCVAQSLISRGYRDCRLGADTRSYGMTADTWQQLSEHLPEAVWRPVPGVSDSLRQVKFPYELDILQQAAHIADTAFLTLKEQVNAGWRVRDVAALAAQIFLSEGADTGETGPVVRSAGDSGFLHAQTHEDIIQNGDILHVELIPKVKHYSARLMRPFIPGGISPEQHHIARQLIALQDAQIAAMKPGAKARDVDAILRNAVLAAGLRADYGNVTGYALGLYTRTPRPSDFSHCFTPAADWRLEENMVFHMYTSAAGLAFSETVVVRPEGGMRMSRLPREVILI</sequence>
<dbReference type="InterPro" id="IPR029149">
    <property type="entry name" value="Creatin/AminoP/Spt16_N"/>
</dbReference>
<proteinExistence type="predicted"/>
<evidence type="ECO:0000259" key="2">
    <source>
        <dbReference type="Pfam" id="PF01321"/>
    </source>
</evidence>
<dbReference type="SUPFAM" id="SSF55920">
    <property type="entry name" value="Creatinase/aminopeptidase"/>
    <property type="match status" value="1"/>
</dbReference>
<evidence type="ECO:0000259" key="1">
    <source>
        <dbReference type="Pfam" id="PF00557"/>
    </source>
</evidence>
<organism evidence="3 4">
    <name type="scientific">Rahnella sp. (strain Y9602)</name>
    <dbReference type="NCBI Taxonomy" id="2703885"/>
    <lineage>
        <taxon>Bacteria</taxon>
        <taxon>Pseudomonadati</taxon>
        <taxon>Pseudomonadota</taxon>
        <taxon>Gammaproteobacteria</taxon>
        <taxon>Enterobacterales</taxon>
        <taxon>Yersiniaceae</taxon>
        <taxon>Rahnella</taxon>
    </lineage>
</organism>
<dbReference type="InterPro" id="IPR000587">
    <property type="entry name" value="Creatinase_N"/>
</dbReference>
<dbReference type="Gene3D" id="3.90.230.10">
    <property type="entry name" value="Creatinase/methionine aminopeptidase superfamily"/>
    <property type="match status" value="1"/>
</dbReference>
<dbReference type="eggNOG" id="COG0006">
    <property type="taxonomic scope" value="Bacteria"/>
</dbReference>
<dbReference type="Proteomes" id="UP000007257">
    <property type="component" value="Chromosome"/>
</dbReference>
<dbReference type="OrthoDB" id="9761809at2"/>
<dbReference type="Pfam" id="PF01321">
    <property type="entry name" value="Creatinase_N"/>
    <property type="match status" value="1"/>
</dbReference>
<feature type="domain" description="Peptidase M24" evidence="1">
    <location>
        <begin position="152"/>
        <end position="353"/>
    </location>
</feature>
<dbReference type="KEGG" id="rah:Rahaq_2415"/>
<dbReference type="PANTHER" id="PTHR46112:SF3">
    <property type="entry name" value="AMINOPEPTIDASE YPDF"/>
    <property type="match status" value="1"/>
</dbReference>
<protein>
    <submittedName>
        <fullName evidence="3">Creatinase</fullName>
    </submittedName>
</protein>
<accession>A0A0H3FGF4</accession>
<dbReference type="PANTHER" id="PTHR46112">
    <property type="entry name" value="AMINOPEPTIDASE"/>
    <property type="match status" value="1"/>
</dbReference>
<evidence type="ECO:0000313" key="4">
    <source>
        <dbReference type="Proteomes" id="UP000007257"/>
    </source>
</evidence>
<dbReference type="AlphaFoldDB" id="A0A0H3FGF4"/>
<dbReference type="Pfam" id="PF00557">
    <property type="entry name" value="Peptidase_M24"/>
    <property type="match status" value="1"/>
</dbReference>
<dbReference type="SUPFAM" id="SSF53092">
    <property type="entry name" value="Creatinase/prolidase N-terminal domain"/>
    <property type="match status" value="1"/>
</dbReference>
<feature type="domain" description="Creatinase N-terminal" evidence="2">
    <location>
        <begin position="10"/>
        <end position="144"/>
    </location>
</feature>
<dbReference type="InterPro" id="IPR050659">
    <property type="entry name" value="Peptidase_M24B"/>
</dbReference>
<gene>
    <name evidence="3" type="ordered locus">Rahaq_2415</name>
</gene>
<dbReference type="InterPro" id="IPR036005">
    <property type="entry name" value="Creatinase/aminopeptidase-like"/>
</dbReference>
<evidence type="ECO:0000313" key="3">
    <source>
        <dbReference type="EMBL" id="ADW74022.1"/>
    </source>
</evidence>
<dbReference type="RefSeq" id="WP_013575722.1">
    <property type="nucleotide sequence ID" value="NC_015061.1"/>
</dbReference>
<dbReference type="CDD" id="cd01066">
    <property type="entry name" value="APP_MetAP"/>
    <property type="match status" value="1"/>
</dbReference>
<dbReference type="EMBL" id="CP002505">
    <property type="protein sequence ID" value="ADW74022.1"/>
    <property type="molecule type" value="Genomic_DNA"/>
</dbReference>
<reference evidence="4" key="1">
    <citation type="submission" date="2011-01" db="EMBL/GenBank/DDBJ databases">
        <title>Complete sequence of chromosome of Rahnella sp. Y9602.</title>
        <authorList>
            <consortium name="US DOE Joint Genome Institute"/>
            <person name="Lucas S."/>
            <person name="Copeland A."/>
            <person name="Lapidus A."/>
            <person name="Cheng J.-F."/>
            <person name="Goodwin L."/>
            <person name="Pitluck S."/>
            <person name="Lu M."/>
            <person name="Detter J.C."/>
            <person name="Han C."/>
            <person name="Tapia R."/>
            <person name="Land M."/>
            <person name="Hauser L."/>
            <person name="Kyrpides N."/>
            <person name="Ivanova N."/>
            <person name="Ovchinnikova G."/>
            <person name="Pagani I."/>
            <person name="Sobecky P.A."/>
            <person name="Martinez R.J."/>
            <person name="Woyke T."/>
        </authorList>
    </citation>
    <scope>NUCLEOTIDE SEQUENCE [LARGE SCALE GENOMIC DNA]</scope>
    <source>
        <strain evidence="4">Y9602</strain>
    </source>
</reference>
<name>A0A0H3FGF4_RAHSY</name>